<evidence type="ECO:0000313" key="3">
    <source>
        <dbReference type="Proteomes" id="UP000276991"/>
    </source>
</evidence>
<proteinExistence type="predicted"/>
<accession>A0A498SYN1</accession>
<feature type="non-terminal residue" evidence="2">
    <location>
        <position position="1"/>
    </location>
</feature>
<dbReference type="AlphaFoldDB" id="A0A498SYN1"/>
<reference evidence="2 3" key="1">
    <citation type="submission" date="2018-08" db="EMBL/GenBank/DDBJ databases">
        <authorList>
            <person name="Laetsch R D."/>
            <person name="Stevens L."/>
            <person name="Kumar S."/>
            <person name="Blaxter L. M."/>
        </authorList>
    </citation>
    <scope>NUCLEOTIDE SEQUENCE [LARGE SCALE GENOMIC DNA]</scope>
</reference>
<keyword evidence="1" id="KW-1133">Transmembrane helix</keyword>
<keyword evidence="1" id="KW-0472">Membrane</keyword>
<evidence type="ECO:0000313" key="2">
    <source>
        <dbReference type="EMBL" id="VBB35404.1"/>
    </source>
</evidence>
<dbReference type="Proteomes" id="UP000276991">
    <property type="component" value="Unassembled WGS sequence"/>
</dbReference>
<dbReference type="EMBL" id="UPTC01005842">
    <property type="protein sequence ID" value="VBB35404.1"/>
    <property type="molecule type" value="Genomic_DNA"/>
</dbReference>
<name>A0A498SYN1_ACAVI</name>
<protein>
    <submittedName>
        <fullName evidence="2">Uncharacterized protein</fullName>
    </submittedName>
</protein>
<organism evidence="2 3">
    <name type="scientific">Acanthocheilonema viteae</name>
    <name type="common">Filarial nematode worm</name>
    <name type="synonym">Dipetalonema viteae</name>
    <dbReference type="NCBI Taxonomy" id="6277"/>
    <lineage>
        <taxon>Eukaryota</taxon>
        <taxon>Metazoa</taxon>
        <taxon>Ecdysozoa</taxon>
        <taxon>Nematoda</taxon>
        <taxon>Chromadorea</taxon>
        <taxon>Rhabditida</taxon>
        <taxon>Spirurina</taxon>
        <taxon>Spiruromorpha</taxon>
        <taxon>Filarioidea</taxon>
        <taxon>Onchocercidae</taxon>
        <taxon>Acanthocheilonema</taxon>
    </lineage>
</organism>
<dbReference type="STRING" id="6277.A0A498SYN1"/>
<feature type="transmembrane region" description="Helical" evidence="1">
    <location>
        <begin position="113"/>
        <end position="133"/>
    </location>
</feature>
<keyword evidence="3" id="KW-1185">Reference proteome</keyword>
<keyword evidence="1" id="KW-0812">Transmembrane</keyword>
<gene>
    <name evidence="2" type="ORF">NAV_LOCUS10195</name>
</gene>
<sequence>IGWALTWLAGERLFIRSLAAAQNLIYIFASIRRRLDWAINCDHSYNDHLCIELLRINVSHGKGQHQPDNNWPAQQFNKYGVRQLPHYTNLSNWVPNAWYFEDPNVMGKFSIEFPVFSLSVAHILIWIILFLIVKK</sequence>
<evidence type="ECO:0000256" key="1">
    <source>
        <dbReference type="SAM" id="Phobius"/>
    </source>
</evidence>
<dbReference type="OrthoDB" id="5831409at2759"/>